<name>A0AAN7W9X6_9PEZI</name>
<dbReference type="Pfam" id="PF00004">
    <property type="entry name" value="AAA"/>
    <property type="match status" value="1"/>
</dbReference>
<feature type="region of interest" description="Disordered" evidence="1">
    <location>
        <begin position="406"/>
        <end position="440"/>
    </location>
</feature>
<organism evidence="3 4">
    <name type="scientific">Elasticomyces elasticus</name>
    <dbReference type="NCBI Taxonomy" id="574655"/>
    <lineage>
        <taxon>Eukaryota</taxon>
        <taxon>Fungi</taxon>
        <taxon>Dikarya</taxon>
        <taxon>Ascomycota</taxon>
        <taxon>Pezizomycotina</taxon>
        <taxon>Dothideomycetes</taxon>
        <taxon>Dothideomycetidae</taxon>
        <taxon>Mycosphaerellales</taxon>
        <taxon>Teratosphaeriaceae</taxon>
        <taxon>Elasticomyces</taxon>
    </lineage>
</organism>
<dbReference type="SMART" id="SM00382">
    <property type="entry name" value="AAA"/>
    <property type="match status" value="1"/>
</dbReference>
<dbReference type="PANTHER" id="PTHR23077">
    <property type="entry name" value="AAA-FAMILY ATPASE"/>
    <property type="match status" value="1"/>
</dbReference>
<proteinExistence type="predicted"/>
<dbReference type="EMBL" id="JAVRQU010000004">
    <property type="protein sequence ID" value="KAK5704361.1"/>
    <property type="molecule type" value="Genomic_DNA"/>
</dbReference>
<dbReference type="GO" id="GO:1990275">
    <property type="term" value="F:preribosome binding"/>
    <property type="evidence" value="ECO:0007669"/>
    <property type="project" value="TreeGrafter"/>
</dbReference>
<dbReference type="AlphaFoldDB" id="A0AAN7W9X6"/>
<evidence type="ECO:0000313" key="3">
    <source>
        <dbReference type="EMBL" id="KAK5704361.1"/>
    </source>
</evidence>
<accession>A0AAN7W9X6</accession>
<comment type="caution">
    <text evidence="3">The sequence shown here is derived from an EMBL/GenBank/DDBJ whole genome shotgun (WGS) entry which is preliminary data.</text>
</comment>
<dbReference type="SUPFAM" id="SSF52540">
    <property type="entry name" value="P-loop containing nucleoside triphosphate hydrolases"/>
    <property type="match status" value="1"/>
</dbReference>
<evidence type="ECO:0000259" key="2">
    <source>
        <dbReference type="SMART" id="SM00382"/>
    </source>
</evidence>
<dbReference type="CDD" id="cd19481">
    <property type="entry name" value="RecA-like_protease"/>
    <property type="match status" value="1"/>
</dbReference>
<evidence type="ECO:0000256" key="1">
    <source>
        <dbReference type="SAM" id="MobiDB-lite"/>
    </source>
</evidence>
<dbReference type="GO" id="GO:0005524">
    <property type="term" value="F:ATP binding"/>
    <property type="evidence" value="ECO:0007669"/>
    <property type="project" value="InterPro"/>
</dbReference>
<dbReference type="InterPro" id="IPR027417">
    <property type="entry name" value="P-loop_NTPase"/>
</dbReference>
<sequence length="440" mass="49537">MAFPSPSHEHAFGLWREHKSGQRKETASHVQDLLRETYPRYHVTRTSPTFCDLLGYAAAGHATATPVVGDGHDATRVYRAPASRVDGQTGTLEDVTTFGLWRLTWDRTEFLVYELAYLNRIAQVDRFLWAKDSALFASVETTSWEDVIVSPDIKDKLNQDVMGFFDNRDLYQRAKVSWKRGIIFHGVPGVGKTLFIKTLMKSLAARAPPIPALYAKSLDACAGPKWSMQQIFKKARRTAPCLLVLEDLDSLVGDSTRSYFLNEVDGLSDNDGILMIGSTNHLDQLDPAVTKRPSRFDRKYHFQLPTEEERLAYCYYWRGKFTDTDRIAFPSEICPVMSRLTDGFSFAYLKELFVSSLLLLVSSNSDAPAQPGIITSGTESADDLSPELANNPLLRTFRSQAQTLREDMNQEVKSSTDQSNPSRPPNPTYRIESLLDEPDS</sequence>
<dbReference type="Gene3D" id="3.40.50.300">
    <property type="entry name" value="P-loop containing nucleotide triphosphate hydrolases"/>
    <property type="match status" value="1"/>
</dbReference>
<dbReference type="PANTHER" id="PTHR23077:SF132">
    <property type="entry name" value="ATP-DEPENDENT ZN PROTEASE"/>
    <property type="match status" value="1"/>
</dbReference>
<protein>
    <recommendedName>
        <fullName evidence="2">AAA+ ATPase domain-containing protein</fullName>
    </recommendedName>
</protein>
<evidence type="ECO:0000313" key="4">
    <source>
        <dbReference type="Proteomes" id="UP001310594"/>
    </source>
</evidence>
<dbReference type="InterPro" id="IPR003959">
    <property type="entry name" value="ATPase_AAA_core"/>
</dbReference>
<dbReference type="GO" id="GO:0016887">
    <property type="term" value="F:ATP hydrolysis activity"/>
    <property type="evidence" value="ECO:0007669"/>
    <property type="project" value="InterPro"/>
</dbReference>
<dbReference type="Proteomes" id="UP001310594">
    <property type="component" value="Unassembled WGS sequence"/>
</dbReference>
<dbReference type="InterPro" id="IPR050168">
    <property type="entry name" value="AAA_ATPase_domain"/>
</dbReference>
<dbReference type="InterPro" id="IPR003593">
    <property type="entry name" value="AAA+_ATPase"/>
</dbReference>
<feature type="domain" description="AAA+ ATPase" evidence="2">
    <location>
        <begin position="178"/>
        <end position="306"/>
    </location>
</feature>
<reference evidence="3" key="1">
    <citation type="submission" date="2023-08" db="EMBL/GenBank/DDBJ databases">
        <title>Black Yeasts Isolated from many extreme environments.</title>
        <authorList>
            <person name="Coleine C."/>
            <person name="Stajich J.E."/>
            <person name="Selbmann L."/>
        </authorList>
    </citation>
    <scope>NUCLEOTIDE SEQUENCE</scope>
    <source>
        <strain evidence="3">CCFEE 5810</strain>
    </source>
</reference>
<dbReference type="GO" id="GO:0003723">
    <property type="term" value="F:RNA binding"/>
    <property type="evidence" value="ECO:0007669"/>
    <property type="project" value="TreeGrafter"/>
</dbReference>
<gene>
    <name evidence="3" type="ORF">LTR97_003379</name>
</gene>
<feature type="compositionally biased region" description="Polar residues" evidence="1">
    <location>
        <begin position="411"/>
        <end position="421"/>
    </location>
</feature>
<dbReference type="GO" id="GO:0042254">
    <property type="term" value="P:ribosome biogenesis"/>
    <property type="evidence" value="ECO:0007669"/>
    <property type="project" value="TreeGrafter"/>
</dbReference>
<dbReference type="GO" id="GO:0005634">
    <property type="term" value="C:nucleus"/>
    <property type="evidence" value="ECO:0007669"/>
    <property type="project" value="TreeGrafter"/>
</dbReference>